<feature type="transmembrane region" description="Helical" evidence="1">
    <location>
        <begin position="144"/>
        <end position="160"/>
    </location>
</feature>
<evidence type="ECO:0000313" key="2">
    <source>
        <dbReference type="EMBL" id="MBV0925852.1"/>
    </source>
</evidence>
<dbReference type="RefSeq" id="WP_162318929.1">
    <property type="nucleotide sequence ID" value="NZ_JAHQXF010000003.1"/>
</dbReference>
<keyword evidence="3" id="KW-1185">Reference proteome</keyword>
<keyword evidence="1" id="KW-0472">Membrane</keyword>
<evidence type="ECO:0000313" key="3">
    <source>
        <dbReference type="Proteomes" id="UP000766550"/>
    </source>
</evidence>
<feature type="transmembrane region" description="Helical" evidence="1">
    <location>
        <begin position="23"/>
        <end position="47"/>
    </location>
</feature>
<dbReference type="Proteomes" id="UP000766550">
    <property type="component" value="Unassembled WGS sequence"/>
</dbReference>
<protein>
    <submittedName>
        <fullName evidence="2">DUF2243 domain-containing protein</fullName>
    </submittedName>
</protein>
<dbReference type="AlphaFoldDB" id="A0A8J7Y840"/>
<dbReference type="OrthoDB" id="241278at2157"/>
<dbReference type="InterPro" id="IPR018719">
    <property type="entry name" value="DUF2243_membrane"/>
</dbReference>
<organism evidence="2 3">
    <name type="scientific">Haloarcula limicola</name>
    <dbReference type="NCBI Taxonomy" id="1429915"/>
    <lineage>
        <taxon>Archaea</taxon>
        <taxon>Methanobacteriati</taxon>
        <taxon>Methanobacteriota</taxon>
        <taxon>Stenosarchaea group</taxon>
        <taxon>Halobacteria</taxon>
        <taxon>Halobacteriales</taxon>
        <taxon>Haloarculaceae</taxon>
        <taxon>Haloarcula</taxon>
    </lineage>
</organism>
<name>A0A8J7Y840_9EURY</name>
<evidence type="ECO:0000256" key="1">
    <source>
        <dbReference type="SAM" id="Phobius"/>
    </source>
</evidence>
<keyword evidence="1" id="KW-0812">Transmembrane</keyword>
<feature type="transmembrane region" description="Helical" evidence="1">
    <location>
        <begin position="67"/>
        <end position="91"/>
    </location>
</feature>
<accession>A0A8J7Y840</accession>
<reference evidence="2 3" key="1">
    <citation type="submission" date="2021-06" db="EMBL/GenBank/DDBJ databases">
        <title>New haloarchaea isolates fom saline soil.</title>
        <authorList>
            <person name="Duran-Viseras A."/>
            <person name="Sanchez-Porro C.S."/>
            <person name="Ventosa A."/>
        </authorList>
    </citation>
    <scope>NUCLEOTIDE SEQUENCE [LARGE SCALE GENOMIC DNA]</scope>
    <source>
        <strain evidence="2 3">JCM 183640</strain>
    </source>
</reference>
<gene>
    <name evidence="2" type="ORF">KTS45_16735</name>
</gene>
<dbReference type="Pfam" id="PF10002">
    <property type="entry name" value="DUF2243"/>
    <property type="match status" value="1"/>
</dbReference>
<feature type="transmembrane region" description="Helical" evidence="1">
    <location>
        <begin position="103"/>
        <end position="124"/>
    </location>
</feature>
<proteinExistence type="predicted"/>
<comment type="caution">
    <text evidence="2">The sequence shown here is derived from an EMBL/GenBank/DDBJ whole genome shotgun (WGS) entry which is preliminary data.</text>
</comment>
<keyword evidence="1" id="KW-1133">Transmembrane helix</keyword>
<sequence length="175" mass="18262">MSDETTESAGGSPTLGDGVTRRALLAAGVFGVGFSGLIDVLVLHHVLQWHHLVSAVYPQDTLSGLRTNILADGLFSLTMLSIMCVGGGLLWQSERRTAQPLALRPIAGAAVVGLGVFDLFDVVVDHVLLGLHQPLSQAGRYNPHWAAVSLLLIAAGYYVYRTGTGGRDGGSTGAA</sequence>
<dbReference type="EMBL" id="JAHQXF010000003">
    <property type="protein sequence ID" value="MBV0925852.1"/>
    <property type="molecule type" value="Genomic_DNA"/>
</dbReference>